<evidence type="ECO:0000313" key="4">
    <source>
        <dbReference type="Proteomes" id="UP000756427"/>
    </source>
</evidence>
<dbReference type="InterPro" id="IPR011050">
    <property type="entry name" value="Pectin_lyase_fold/virulence"/>
</dbReference>
<proteinExistence type="predicted"/>
<dbReference type="Proteomes" id="UP000756427">
    <property type="component" value="Unassembled WGS sequence"/>
</dbReference>
<dbReference type="RefSeq" id="WP_303975815.1">
    <property type="nucleotide sequence ID" value="NZ_JABZXR010000020.1"/>
</dbReference>
<name>A0A930PQX3_9MICC</name>
<protein>
    <recommendedName>
        <fullName evidence="2">Rhamnogalacturonase A/B/Epimerase-like pectate lyase domain-containing protein</fullName>
    </recommendedName>
</protein>
<evidence type="ECO:0000256" key="1">
    <source>
        <dbReference type="SAM" id="MobiDB-lite"/>
    </source>
</evidence>
<reference evidence="3" key="1">
    <citation type="submission" date="2020-04" db="EMBL/GenBank/DDBJ databases">
        <title>Deep metagenomics examines the oral microbiome during advanced dental caries in children, revealing novel taxa and co-occurrences with host molecules.</title>
        <authorList>
            <person name="Baker J.L."/>
            <person name="Morton J.T."/>
            <person name="Dinis M."/>
            <person name="Alvarez R."/>
            <person name="Tran N.C."/>
            <person name="Knight R."/>
            <person name="Edlund A."/>
        </authorList>
    </citation>
    <scope>NUCLEOTIDE SEQUENCE</scope>
    <source>
        <strain evidence="3">JCVI_44_bin.2</strain>
    </source>
</reference>
<comment type="caution">
    <text evidence="3">The sequence shown here is derived from an EMBL/GenBank/DDBJ whole genome shotgun (WGS) entry which is preliminary data.</text>
</comment>
<gene>
    <name evidence="3" type="ORF">HXO64_05515</name>
</gene>
<evidence type="ECO:0000259" key="2">
    <source>
        <dbReference type="Pfam" id="PF12708"/>
    </source>
</evidence>
<accession>A0A930PQX3</accession>
<evidence type="ECO:0000313" key="3">
    <source>
        <dbReference type="EMBL" id="MBF1663998.1"/>
    </source>
</evidence>
<feature type="region of interest" description="Disordered" evidence="1">
    <location>
        <begin position="143"/>
        <end position="183"/>
    </location>
</feature>
<feature type="domain" description="Rhamnogalacturonase A/B/Epimerase-like pectate lyase" evidence="2">
    <location>
        <begin position="40"/>
        <end position="112"/>
    </location>
</feature>
<dbReference type="EMBL" id="JABZXR010000020">
    <property type="protein sequence ID" value="MBF1663998.1"/>
    <property type="molecule type" value="Genomic_DNA"/>
</dbReference>
<dbReference type="InterPro" id="IPR024535">
    <property type="entry name" value="RHGA/B-epi-like_pectate_lyase"/>
</dbReference>
<dbReference type="Gene3D" id="2.160.20.10">
    <property type="entry name" value="Single-stranded right-handed beta-helix, Pectin lyase-like"/>
    <property type="match status" value="1"/>
</dbReference>
<organism evidence="3 4">
    <name type="scientific">Rothia mucilaginosa</name>
    <dbReference type="NCBI Taxonomy" id="43675"/>
    <lineage>
        <taxon>Bacteria</taxon>
        <taxon>Bacillati</taxon>
        <taxon>Actinomycetota</taxon>
        <taxon>Actinomycetes</taxon>
        <taxon>Micrococcales</taxon>
        <taxon>Micrococcaceae</taxon>
        <taxon>Rothia</taxon>
    </lineage>
</organism>
<dbReference type="AlphaFoldDB" id="A0A930PQX3"/>
<dbReference type="Pfam" id="PF12708">
    <property type="entry name" value="Pect-lyase_RHGA_epim"/>
    <property type="match status" value="1"/>
</dbReference>
<dbReference type="InterPro" id="IPR012334">
    <property type="entry name" value="Pectin_lyas_fold"/>
</dbReference>
<dbReference type="SUPFAM" id="SSF51126">
    <property type="entry name" value="Pectin lyase-like"/>
    <property type="match status" value="1"/>
</dbReference>
<sequence>MRYLVEVIEAEQAPQGQLAQPQSVPAPAPATHRTVDAVAAGADPTGAADSTAAINQAIRRVHEAGGGTVHLPAGSYKVSAPFIELLGGVHLQGAGRESTIIFADTGAGAEQKTAIIHAGTWLTPRVGKDNLLMGVSDLWIKSSHPRPSHVSSAPPRPGQDGMHPNIGGVLLNTELGDNPPEPDGAHRIENVLIWDAAFGVAVLGLDDQGCQLRNIRVRRTLGAGVVIGKSPEHITSVTAGRREIGAADNILDAIDVSGANIAGGTNAGFEIYATNTTLIGCKSWYNRRSIHGAEGRPGGIWDTSNMHRFTAAGAGFFIRGGRNILTACTAQENGGHGFVQVGHSSQITGCRSASSSWHDCVSGDAKPSEAADFFVTNWAHHLIFSNNIAQAEYKGKTPRYGFAIEKWAHDISGTSNMTVDIPTPHRATDMGVAVKLEINTNTIN</sequence>